<comment type="caution">
    <text evidence="2">The sequence shown here is derived from an EMBL/GenBank/DDBJ whole genome shotgun (WGS) entry which is preliminary data.</text>
</comment>
<accession>A0A9P0KDA8</accession>
<proteinExistence type="predicted"/>
<organism evidence="2 3">
    <name type="scientific">Acanthoscelides obtectus</name>
    <name type="common">Bean weevil</name>
    <name type="synonym">Bruchus obtectus</name>
    <dbReference type="NCBI Taxonomy" id="200917"/>
    <lineage>
        <taxon>Eukaryota</taxon>
        <taxon>Metazoa</taxon>
        <taxon>Ecdysozoa</taxon>
        <taxon>Arthropoda</taxon>
        <taxon>Hexapoda</taxon>
        <taxon>Insecta</taxon>
        <taxon>Pterygota</taxon>
        <taxon>Neoptera</taxon>
        <taxon>Endopterygota</taxon>
        <taxon>Coleoptera</taxon>
        <taxon>Polyphaga</taxon>
        <taxon>Cucujiformia</taxon>
        <taxon>Chrysomeloidea</taxon>
        <taxon>Chrysomelidae</taxon>
        <taxon>Bruchinae</taxon>
        <taxon>Bruchini</taxon>
        <taxon>Acanthoscelides</taxon>
    </lineage>
</organism>
<name>A0A9P0KDA8_ACAOB</name>
<gene>
    <name evidence="2" type="ORF">ACAOBT_LOCUS10326</name>
</gene>
<keyword evidence="1" id="KW-1133">Transmembrane helix</keyword>
<reference evidence="2" key="1">
    <citation type="submission" date="2022-03" db="EMBL/GenBank/DDBJ databases">
        <authorList>
            <person name="Sayadi A."/>
        </authorList>
    </citation>
    <scope>NUCLEOTIDE SEQUENCE</scope>
</reference>
<dbReference type="Proteomes" id="UP001152888">
    <property type="component" value="Unassembled WGS sequence"/>
</dbReference>
<sequence length="47" mass="5945">MCTLKFFMYDYLKIMKCLSLYTFFFFQYNMVGFLFQRAKVEKHFVYI</sequence>
<evidence type="ECO:0000313" key="2">
    <source>
        <dbReference type="EMBL" id="CAH1973028.1"/>
    </source>
</evidence>
<feature type="transmembrane region" description="Helical" evidence="1">
    <location>
        <begin position="18"/>
        <end position="35"/>
    </location>
</feature>
<dbReference type="EMBL" id="CAKOFQ010006804">
    <property type="protein sequence ID" value="CAH1973028.1"/>
    <property type="molecule type" value="Genomic_DNA"/>
</dbReference>
<keyword evidence="1" id="KW-0472">Membrane</keyword>
<protein>
    <submittedName>
        <fullName evidence="2">Uncharacterized protein</fullName>
    </submittedName>
</protein>
<dbReference type="AlphaFoldDB" id="A0A9P0KDA8"/>
<keyword evidence="1" id="KW-0812">Transmembrane</keyword>
<evidence type="ECO:0000313" key="3">
    <source>
        <dbReference type="Proteomes" id="UP001152888"/>
    </source>
</evidence>
<evidence type="ECO:0000256" key="1">
    <source>
        <dbReference type="SAM" id="Phobius"/>
    </source>
</evidence>
<keyword evidence="3" id="KW-1185">Reference proteome</keyword>